<feature type="region of interest" description="Disordered" evidence="1">
    <location>
        <begin position="254"/>
        <end position="297"/>
    </location>
</feature>
<feature type="compositionally biased region" description="Pro residues" evidence="1">
    <location>
        <begin position="220"/>
        <end position="229"/>
    </location>
</feature>
<feature type="region of interest" description="Disordered" evidence="1">
    <location>
        <begin position="332"/>
        <end position="517"/>
    </location>
</feature>
<evidence type="ECO:0000313" key="3">
    <source>
        <dbReference type="EMBL" id="VFR41689.1"/>
    </source>
</evidence>
<feature type="transmembrane region" description="Helical" evidence="2">
    <location>
        <begin position="304"/>
        <end position="325"/>
    </location>
</feature>
<feature type="region of interest" description="Disordered" evidence="1">
    <location>
        <begin position="217"/>
        <end position="237"/>
    </location>
</feature>
<organism evidence="4">
    <name type="scientific">plant metagenome</name>
    <dbReference type="NCBI Taxonomy" id="1297885"/>
    <lineage>
        <taxon>unclassified sequences</taxon>
        <taxon>metagenomes</taxon>
        <taxon>organismal metagenomes</taxon>
    </lineage>
</organism>
<keyword evidence="2" id="KW-0812">Transmembrane</keyword>
<dbReference type="InterPro" id="IPR011009">
    <property type="entry name" value="Kinase-like_dom_sf"/>
</dbReference>
<gene>
    <name evidence="3" type="ORF">BER1_4057</name>
    <name evidence="4" type="ORF">BER2_4029</name>
</gene>
<dbReference type="EMBL" id="CAADIH010000038">
    <property type="protein sequence ID" value="VFR51379.1"/>
    <property type="molecule type" value="Genomic_DNA"/>
</dbReference>
<accession>A0A484RQ81</accession>
<dbReference type="EMBL" id="CAADIE010000014">
    <property type="protein sequence ID" value="VFR41689.1"/>
    <property type="molecule type" value="Genomic_DNA"/>
</dbReference>
<feature type="compositionally biased region" description="Polar residues" evidence="1">
    <location>
        <begin position="446"/>
        <end position="464"/>
    </location>
</feature>
<feature type="compositionally biased region" description="Low complexity" evidence="1">
    <location>
        <begin position="254"/>
        <end position="266"/>
    </location>
</feature>
<feature type="compositionally biased region" description="Low complexity" evidence="1">
    <location>
        <begin position="503"/>
        <end position="514"/>
    </location>
</feature>
<feature type="compositionally biased region" description="Pro residues" evidence="1">
    <location>
        <begin position="352"/>
        <end position="369"/>
    </location>
</feature>
<dbReference type="AlphaFoldDB" id="A0A484RQ81"/>
<protein>
    <submittedName>
        <fullName evidence="4">MJ0042 family finger-like protein</fullName>
    </submittedName>
</protein>
<evidence type="ECO:0000256" key="2">
    <source>
        <dbReference type="SAM" id="Phobius"/>
    </source>
</evidence>
<feature type="compositionally biased region" description="Low complexity" evidence="1">
    <location>
        <begin position="471"/>
        <end position="489"/>
    </location>
</feature>
<proteinExistence type="predicted"/>
<feature type="compositionally biased region" description="Low complexity" evidence="1">
    <location>
        <begin position="342"/>
        <end position="351"/>
    </location>
</feature>
<sequence length="588" mass="57723">MSSSATPHAAAPQPTAQVLAWLRGILPQLESLHRAGHHHGALSAHVLAEDAQGQPLLAPPPAAEHDEDLHGARAPGYAALEQYAGGPAGNVGPWTDVYALSAELCRRVTGALPPDAVMRVIEDTHVPLASRDLPGYPVILLKTIDAGLVLSPEGRSSSLAGYTALLAAAGQVGTVPMAPAGLGTGAAVAPPIAAPPPVVAAPAVAPAPIPALEDEWMPAPVAPEPPPETSPDAQAIPPQAATPIVPRAEIPPAVPAAPQAAPSTAEPAPPPPSSRQDPAPQASPAAAAAVAAATRPVRQDEGRVPLGMVAAVLALIIAAGLLFWWQQGDTPDTATADASGNPTPSAPAATPEAPPPPATADAPSAPPPVALASPSEAPPAPPAMPSEAPSATPAPPSTPAGTLPGMDAPPSAAATPAAPATPPSNETGALPGLPGLSTAAPAAGTTDPQPSPSTADTNAATGTPPSGAADALPTLGSPLPGLTPTPTASNGAGAPTDGPTFSDTAGAPAAGTDAPPEEPVASVAVTVNVQPWGEIVVNGSRRGVSPPLRQIQLAPGTYSVTVRNGDLPPYNTRLTVQPGKPASITHKF</sequence>
<name>A0A484RQ81_9ZZZZ</name>
<feature type="compositionally biased region" description="Low complexity" evidence="1">
    <location>
        <begin position="274"/>
        <end position="296"/>
    </location>
</feature>
<keyword evidence="2" id="KW-0472">Membrane</keyword>
<reference evidence="4" key="1">
    <citation type="submission" date="2019-03" db="EMBL/GenBank/DDBJ databases">
        <authorList>
            <person name="Danneels B."/>
        </authorList>
    </citation>
    <scope>NUCLEOTIDE SEQUENCE</scope>
</reference>
<evidence type="ECO:0000256" key="1">
    <source>
        <dbReference type="SAM" id="MobiDB-lite"/>
    </source>
</evidence>
<keyword evidence="2" id="KW-1133">Transmembrane helix</keyword>
<feature type="compositionally biased region" description="Low complexity" evidence="1">
    <location>
        <begin position="408"/>
        <end position="418"/>
    </location>
</feature>
<feature type="compositionally biased region" description="Polar residues" evidence="1">
    <location>
        <begin position="332"/>
        <end position="341"/>
    </location>
</feature>
<dbReference type="SUPFAM" id="SSF56112">
    <property type="entry name" value="Protein kinase-like (PK-like)"/>
    <property type="match status" value="1"/>
</dbReference>
<evidence type="ECO:0000313" key="4">
    <source>
        <dbReference type="EMBL" id="VFR51379.1"/>
    </source>
</evidence>